<keyword evidence="2" id="KW-1185">Reference proteome</keyword>
<evidence type="ECO:0000313" key="1">
    <source>
        <dbReference type="EMBL" id="RZC11474.1"/>
    </source>
</evidence>
<name>A0A445KKZ1_GLYSO</name>
<dbReference type="EMBL" id="QZWG01000005">
    <property type="protein sequence ID" value="RZC11475.1"/>
    <property type="molecule type" value="Genomic_DNA"/>
</dbReference>
<sequence length="139" mass="15769">MNSASFQGLENQKTSENFWYKEEEVQRDSRLVKDCNEVIGKATLIVENVHLHLLPSMNPGRTQKACLVHPKRGISPGSSLRGASRETQMPAKPSNIKSVKIKNAIKPFDKLTRMMTFMKYVIVSSNKMINLFIFNLDTV</sequence>
<dbReference type="EMBL" id="QZWG01000005">
    <property type="protein sequence ID" value="RZC11472.1"/>
    <property type="molecule type" value="Genomic_DNA"/>
</dbReference>
<reference evidence="1 2" key="1">
    <citation type="submission" date="2018-09" db="EMBL/GenBank/DDBJ databases">
        <title>A high-quality reference genome of wild soybean provides a powerful tool to mine soybean genomes.</title>
        <authorList>
            <person name="Xie M."/>
            <person name="Chung C.Y.L."/>
            <person name="Li M.-W."/>
            <person name="Wong F.-L."/>
            <person name="Chan T.-F."/>
            <person name="Lam H.-M."/>
        </authorList>
    </citation>
    <scope>NUCLEOTIDE SEQUENCE [LARGE SCALE GENOMIC DNA]</scope>
    <source>
        <strain evidence="2">cv. W05</strain>
        <tissue evidence="1">Hypocotyl of etiolated seedlings</tissue>
    </source>
</reference>
<dbReference type="EMBL" id="QZWG01000005">
    <property type="protein sequence ID" value="RZC11474.1"/>
    <property type="molecule type" value="Genomic_DNA"/>
</dbReference>
<dbReference type="EMBL" id="QZWG01000005">
    <property type="protein sequence ID" value="RZC11471.1"/>
    <property type="molecule type" value="Genomic_DNA"/>
</dbReference>
<accession>A0A445KKZ1</accession>
<organism evidence="1 2">
    <name type="scientific">Glycine soja</name>
    <name type="common">Wild soybean</name>
    <dbReference type="NCBI Taxonomy" id="3848"/>
    <lineage>
        <taxon>Eukaryota</taxon>
        <taxon>Viridiplantae</taxon>
        <taxon>Streptophyta</taxon>
        <taxon>Embryophyta</taxon>
        <taxon>Tracheophyta</taxon>
        <taxon>Spermatophyta</taxon>
        <taxon>Magnoliopsida</taxon>
        <taxon>eudicotyledons</taxon>
        <taxon>Gunneridae</taxon>
        <taxon>Pentapetalae</taxon>
        <taxon>rosids</taxon>
        <taxon>fabids</taxon>
        <taxon>Fabales</taxon>
        <taxon>Fabaceae</taxon>
        <taxon>Papilionoideae</taxon>
        <taxon>50 kb inversion clade</taxon>
        <taxon>NPAAA clade</taxon>
        <taxon>indigoferoid/millettioid clade</taxon>
        <taxon>Phaseoleae</taxon>
        <taxon>Glycine</taxon>
        <taxon>Glycine subgen. Soja</taxon>
    </lineage>
</organism>
<gene>
    <name evidence="1" type="ORF">D0Y65_011594</name>
</gene>
<comment type="caution">
    <text evidence="1">The sequence shown here is derived from an EMBL/GenBank/DDBJ whole genome shotgun (WGS) entry which is preliminary data.</text>
</comment>
<evidence type="ECO:0000313" key="2">
    <source>
        <dbReference type="Proteomes" id="UP000289340"/>
    </source>
</evidence>
<dbReference type="Proteomes" id="UP000289340">
    <property type="component" value="Chromosome 5"/>
</dbReference>
<dbReference type="AlphaFoldDB" id="A0A445KKZ1"/>
<protein>
    <submittedName>
        <fullName evidence="1">Uncharacterized protein</fullName>
    </submittedName>
</protein>
<dbReference type="EMBL" id="QZWG01000005">
    <property type="protein sequence ID" value="RZC11473.1"/>
    <property type="molecule type" value="Genomic_DNA"/>
</dbReference>
<proteinExistence type="predicted"/>